<dbReference type="STRING" id="351605.Gura_4294"/>
<evidence type="ECO:0000256" key="8">
    <source>
        <dbReference type="ARBA" id="ARBA00022989"/>
    </source>
</evidence>
<dbReference type="RefSeq" id="WP_011941067.1">
    <property type="nucleotide sequence ID" value="NC_009483.1"/>
</dbReference>
<dbReference type="PANTHER" id="PTHR45436">
    <property type="entry name" value="SENSOR HISTIDINE KINASE YKOH"/>
    <property type="match status" value="1"/>
</dbReference>
<keyword evidence="7 14" id="KW-0418">Kinase</keyword>
<dbReference type="Pfam" id="PF02518">
    <property type="entry name" value="HATPase_c"/>
    <property type="match status" value="1"/>
</dbReference>
<evidence type="ECO:0000259" key="13">
    <source>
        <dbReference type="PROSITE" id="PS50885"/>
    </source>
</evidence>
<dbReference type="SMART" id="SM00387">
    <property type="entry name" value="HATPase_c"/>
    <property type="match status" value="1"/>
</dbReference>
<dbReference type="OrthoDB" id="9813151at2"/>
<keyword evidence="6 11" id="KW-0812">Transmembrane</keyword>
<keyword evidence="10 11" id="KW-0472">Membrane</keyword>
<dbReference type="InterPro" id="IPR003594">
    <property type="entry name" value="HATPase_dom"/>
</dbReference>
<dbReference type="InterPro" id="IPR036097">
    <property type="entry name" value="HisK_dim/P_sf"/>
</dbReference>
<dbReference type="FunFam" id="3.30.565.10:FF:000006">
    <property type="entry name" value="Sensor histidine kinase WalK"/>
    <property type="match status" value="1"/>
</dbReference>
<feature type="domain" description="HAMP" evidence="13">
    <location>
        <begin position="191"/>
        <end position="244"/>
    </location>
</feature>
<keyword evidence="9" id="KW-0902">Two-component regulatory system</keyword>
<keyword evidence="15" id="KW-1185">Reference proteome</keyword>
<dbReference type="SMART" id="SM00388">
    <property type="entry name" value="HisKA"/>
    <property type="match status" value="1"/>
</dbReference>
<dbReference type="Pfam" id="PF00672">
    <property type="entry name" value="HAMP"/>
    <property type="match status" value="1"/>
</dbReference>
<dbReference type="CDD" id="cd00075">
    <property type="entry name" value="HATPase"/>
    <property type="match status" value="1"/>
</dbReference>
<accession>A5G9G9</accession>
<evidence type="ECO:0000313" key="14">
    <source>
        <dbReference type="EMBL" id="ABQ28437.1"/>
    </source>
</evidence>
<feature type="transmembrane region" description="Helical" evidence="11">
    <location>
        <begin position="12"/>
        <end position="33"/>
    </location>
</feature>
<dbReference type="Gene3D" id="1.10.287.130">
    <property type="match status" value="1"/>
</dbReference>
<protein>
    <recommendedName>
        <fullName evidence="3">histidine kinase</fullName>
        <ecNumber evidence="3">2.7.13.3</ecNumber>
    </recommendedName>
</protein>
<evidence type="ECO:0000256" key="6">
    <source>
        <dbReference type="ARBA" id="ARBA00022692"/>
    </source>
</evidence>
<gene>
    <name evidence="14" type="ordered locus">Gura_4294</name>
</gene>
<reference evidence="14 15" key="1">
    <citation type="submission" date="2007-05" db="EMBL/GenBank/DDBJ databases">
        <title>Complete sequence of Geobacter uraniireducens Rf4.</title>
        <authorList>
            <consortium name="US DOE Joint Genome Institute"/>
            <person name="Copeland A."/>
            <person name="Lucas S."/>
            <person name="Lapidus A."/>
            <person name="Barry K."/>
            <person name="Detter J.C."/>
            <person name="Glavina del Rio T."/>
            <person name="Hammon N."/>
            <person name="Israni S."/>
            <person name="Dalin E."/>
            <person name="Tice H."/>
            <person name="Pitluck S."/>
            <person name="Chertkov O."/>
            <person name="Brettin T."/>
            <person name="Bruce D."/>
            <person name="Han C."/>
            <person name="Schmutz J."/>
            <person name="Larimer F."/>
            <person name="Land M."/>
            <person name="Hauser L."/>
            <person name="Kyrpides N."/>
            <person name="Mikhailova N."/>
            <person name="Shelobolina E."/>
            <person name="Aklujkar M."/>
            <person name="Lovley D."/>
            <person name="Richardson P."/>
        </authorList>
    </citation>
    <scope>NUCLEOTIDE SEQUENCE [LARGE SCALE GENOMIC DNA]</scope>
    <source>
        <strain evidence="14 15">Rf4</strain>
    </source>
</reference>
<comment type="subcellular location">
    <subcellularLocation>
        <location evidence="2">Membrane</location>
        <topology evidence="2">Multi-pass membrane protein</topology>
    </subcellularLocation>
</comment>
<keyword evidence="5 14" id="KW-0808">Transferase</keyword>
<dbReference type="KEGG" id="gur:Gura_4294"/>
<dbReference type="AlphaFoldDB" id="A5G9G9"/>
<dbReference type="CDD" id="cd06225">
    <property type="entry name" value="HAMP"/>
    <property type="match status" value="1"/>
</dbReference>
<keyword evidence="8 11" id="KW-1133">Transmembrane helix</keyword>
<evidence type="ECO:0000256" key="4">
    <source>
        <dbReference type="ARBA" id="ARBA00022553"/>
    </source>
</evidence>
<dbReference type="SMART" id="SM00304">
    <property type="entry name" value="HAMP"/>
    <property type="match status" value="1"/>
</dbReference>
<dbReference type="SUPFAM" id="SSF55874">
    <property type="entry name" value="ATPase domain of HSP90 chaperone/DNA topoisomerase II/histidine kinase"/>
    <property type="match status" value="1"/>
</dbReference>
<evidence type="ECO:0000256" key="10">
    <source>
        <dbReference type="ARBA" id="ARBA00023136"/>
    </source>
</evidence>
<dbReference type="CDD" id="cd00082">
    <property type="entry name" value="HisKA"/>
    <property type="match status" value="1"/>
</dbReference>
<dbReference type="SUPFAM" id="SSF47384">
    <property type="entry name" value="Homodimeric domain of signal transducing histidine kinase"/>
    <property type="match status" value="1"/>
</dbReference>
<dbReference type="InterPro" id="IPR050428">
    <property type="entry name" value="TCS_sensor_his_kinase"/>
</dbReference>
<dbReference type="InterPro" id="IPR036890">
    <property type="entry name" value="HATPase_C_sf"/>
</dbReference>
<proteinExistence type="predicted"/>
<evidence type="ECO:0000256" key="7">
    <source>
        <dbReference type="ARBA" id="ARBA00022777"/>
    </source>
</evidence>
<dbReference type="Proteomes" id="UP000006695">
    <property type="component" value="Chromosome"/>
</dbReference>
<dbReference type="InterPro" id="IPR003661">
    <property type="entry name" value="HisK_dim/P_dom"/>
</dbReference>
<dbReference type="Gene3D" id="6.10.340.10">
    <property type="match status" value="1"/>
</dbReference>
<evidence type="ECO:0000256" key="11">
    <source>
        <dbReference type="SAM" id="Phobius"/>
    </source>
</evidence>
<evidence type="ECO:0000256" key="5">
    <source>
        <dbReference type="ARBA" id="ARBA00022679"/>
    </source>
</evidence>
<dbReference type="Pfam" id="PF00512">
    <property type="entry name" value="HisKA"/>
    <property type="match status" value="1"/>
</dbReference>
<keyword evidence="4" id="KW-0597">Phosphoprotein</keyword>
<comment type="catalytic activity">
    <reaction evidence="1">
        <text>ATP + protein L-histidine = ADP + protein N-phospho-L-histidine.</text>
        <dbReference type="EC" id="2.7.13.3"/>
    </reaction>
</comment>
<feature type="transmembrane region" description="Helical" evidence="11">
    <location>
        <begin position="167"/>
        <end position="190"/>
    </location>
</feature>
<dbReference type="InterPro" id="IPR005467">
    <property type="entry name" value="His_kinase_dom"/>
</dbReference>
<dbReference type="FunFam" id="1.10.287.130:FF:000001">
    <property type="entry name" value="Two-component sensor histidine kinase"/>
    <property type="match status" value="1"/>
</dbReference>
<evidence type="ECO:0000256" key="1">
    <source>
        <dbReference type="ARBA" id="ARBA00000085"/>
    </source>
</evidence>
<dbReference type="HOGENOM" id="CLU_000445_89_6_7"/>
<dbReference type="GO" id="GO:0000155">
    <property type="term" value="F:phosphorelay sensor kinase activity"/>
    <property type="evidence" value="ECO:0007669"/>
    <property type="project" value="InterPro"/>
</dbReference>
<evidence type="ECO:0000256" key="9">
    <source>
        <dbReference type="ARBA" id="ARBA00023012"/>
    </source>
</evidence>
<dbReference type="Gene3D" id="3.30.565.10">
    <property type="entry name" value="Histidine kinase-like ATPase, C-terminal domain"/>
    <property type="match status" value="1"/>
</dbReference>
<dbReference type="EMBL" id="CP000698">
    <property type="protein sequence ID" value="ABQ28437.1"/>
    <property type="molecule type" value="Genomic_DNA"/>
</dbReference>
<dbReference type="PROSITE" id="PS50109">
    <property type="entry name" value="HIS_KIN"/>
    <property type="match status" value="1"/>
</dbReference>
<name>A5G9G9_GEOUR</name>
<evidence type="ECO:0000313" key="15">
    <source>
        <dbReference type="Proteomes" id="UP000006695"/>
    </source>
</evidence>
<sequence length="469" mass="52218">MFFRSIRFTLTLWYLVTSAVILLLFSTFLYLTISSRLFAEVDRELLAIAEAVASPTLEPFRNSAPSVLDQVLEDFIGPKFADKFVQISDASGRVFSRSKNLQQFRLPLDKPTLLIAGLGKSSSQTRKGPHAHRIRTIVLPVMADGRLEQIVQVGAPLTGVTETLDKILLVLTVSIPSSLLLLWCGGWFLAGRALKPVDLITRSAQKISAENLSHRLEVVNPNDEIGRLAETFNHTLDRLESSFNRTRRFSTDVSHELRTPLTILRGETEVGLRWCGNPDEFKKILRSNLEEINRMSDIIAHLLELSRAEEGKLTLDLKRVDLQELLQNLVQQTRLPAEEQKIAIAMTGSGPVYVSGDILRLKQIFLNLLDNALKFTPYGGEIRVLLEHEPGWAKVSVIDSGPGIPEKDLPYIFDQFYRVDKARNRKDGGSGLGLSLVRSLSEAHGGRVELQCNPGGGCAFTVYLPTTPP</sequence>
<feature type="domain" description="Histidine kinase" evidence="12">
    <location>
        <begin position="252"/>
        <end position="468"/>
    </location>
</feature>
<evidence type="ECO:0000256" key="3">
    <source>
        <dbReference type="ARBA" id="ARBA00012438"/>
    </source>
</evidence>
<dbReference type="PRINTS" id="PR00344">
    <property type="entry name" value="BCTRLSENSOR"/>
</dbReference>
<dbReference type="InterPro" id="IPR004358">
    <property type="entry name" value="Sig_transdc_His_kin-like_C"/>
</dbReference>
<dbReference type="GO" id="GO:0005886">
    <property type="term" value="C:plasma membrane"/>
    <property type="evidence" value="ECO:0007669"/>
    <property type="project" value="TreeGrafter"/>
</dbReference>
<dbReference type="PANTHER" id="PTHR45436:SF15">
    <property type="entry name" value="SENSOR HISTIDINE KINASE CUSS"/>
    <property type="match status" value="1"/>
</dbReference>
<organism evidence="14 15">
    <name type="scientific">Geotalea uraniireducens (strain Rf4)</name>
    <name type="common">Geobacter uraniireducens</name>
    <dbReference type="NCBI Taxonomy" id="351605"/>
    <lineage>
        <taxon>Bacteria</taxon>
        <taxon>Pseudomonadati</taxon>
        <taxon>Thermodesulfobacteriota</taxon>
        <taxon>Desulfuromonadia</taxon>
        <taxon>Geobacterales</taxon>
        <taxon>Geobacteraceae</taxon>
        <taxon>Geotalea</taxon>
    </lineage>
</organism>
<dbReference type="InterPro" id="IPR003660">
    <property type="entry name" value="HAMP_dom"/>
</dbReference>
<dbReference type="SUPFAM" id="SSF158472">
    <property type="entry name" value="HAMP domain-like"/>
    <property type="match status" value="1"/>
</dbReference>
<evidence type="ECO:0000256" key="2">
    <source>
        <dbReference type="ARBA" id="ARBA00004141"/>
    </source>
</evidence>
<dbReference type="PROSITE" id="PS50885">
    <property type="entry name" value="HAMP"/>
    <property type="match status" value="1"/>
</dbReference>
<dbReference type="EC" id="2.7.13.3" evidence="3"/>
<evidence type="ECO:0000259" key="12">
    <source>
        <dbReference type="PROSITE" id="PS50109"/>
    </source>
</evidence>